<dbReference type="EMBL" id="JAEHFW010000002">
    <property type="protein sequence ID" value="MBK0380322.1"/>
    <property type="molecule type" value="Genomic_DNA"/>
</dbReference>
<dbReference type="RefSeq" id="WP_200066846.1">
    <property type="nucleotide sequence ID" value="NZ_JAEHFW010000002.1"/>
</dbReference>
<reference evidence="1" key="1">
    <citation type="submission" date="2020-12" db="EMBL/GenBank/DDBJ databases">
        <title>Bacterial novel species Mucilaginibacter sp. SD-g isolated from soil.</title>
        <authorList>
            <person name="Jung H.-Y."/>
        </authorList>
    </citation>
    <scope>NUCLEOTIDE SEQUENCE</scope>
    <source>
        <strain evidence="1">SD-g</strain>
    </source>
</reference>
<sequence length="227" mass="25771">MKNTLLTALLVGTCLAASAQKEEKHVKLSDTTQLVYAVADNGHTKDGAYYIKNLKNDGLFLKGYYKNDERAGTWYFFNTQNKLTMSYDYNDKKIGYVDPNSLKNIAVNILTKDAEVKEKASVPLPLCPIDYYSSLMAREANIVSEADLDAEITAHIDAKGNANYTVRYIKGKQATPEQTLKVDNKFDIDWVPSMYDNKPIASEFTVYATIKANDRDAYKTRRFRWDN</sequence>
<dbReference type="AlphaFoldDB" id="A0A934PVC3"/>
<evidence type="ECO:0000313" key="1">
    <source>
        <dbReference type="EMBL" id="MBK0380322.1"/>
    </source>
</evidence>
<accession>A0A934PVC3</accession>
<name>A0A934PVC3_9SPHI</name>
<keyword evidence="2" id="KW-1185">Reference proteome</keyword>
<organism evidence="1 2">
    <name type="scientific">Mucilaginibacter segetis</name>
    <dbReference type="NCBI Taxonomy" id="2793071"/>
    <lineage>
        <taxon>Bacteria</taxon>
        <taxon>Pseudomonadati</taxon>
        <taxon>Bacteroidota</taxon>
        <taxon>Sphingobacteriia</taxon>
        <taxon>Sphingobacteriales</taxon>
        <taxon>Sphingobacteriaceae</taxon>
        <taxon>Mucilaginibacter</taxon>
    </lineage>
</organism>
<evidence type="ECO:0000313" key="2">
    <source>
        <dbReference type="Proteomes" id="UP000613193"/>
    </source>
</evidence>
<gene>
    <name evidence="1" type="ORF">I5M19_13440</name>
</gene>
<dbReference type="Proteomes" id="UP000613193">
    <property type="component" value="Unassembled WGS sequence"/>
</dbReference>
<comment type="caution">
    <text evidence="1">The sequence shown here is derived from an EMBL/GenBank/DDBJ whole genome shotgun (WGS) entry which is preliminary data.</text>
</comment>
<protein>
    <submittedName>
        <fullName evidence="1">Uncharacterized protein</fullName>
    </submittedName>
</protein>
<proteinExistence type="predicted"/>